<evidence type="ECO:0000259" key="3">
    <source>
        <dbReference type="PROSITE" id="PS50893"/>
    </source>
</evidence>
<dbReference type="EMBL" id="FNID01000025">
    <property type="protein sequence ID" value="SDN62356.1"/>
    <property type="molecule type" value="Genomic_DNA"/>
</dbReference>
<name>A0A1H0CX29_9FIRM</name>
<evidence type="ECO:0000313" key="5">
    <source>
        <dbReference type="Proteomes" id="UP000199182"/>
    </source>
</evidence>
<keyword evidence="1" id="KW-0547">Nucleotide-binding</keyword>
<dbReference type="PROSITE" id="PS50893">
    <property type="entry name" value="ABC_TRANSPORTER_2"/>
    <property type="match status" value="1"/>
</dbReference>
<organism evidence="4 5">
    <name type="scientific">Acetanaerobacterium elongatum</name>
    <dbReference type="NCBI Taxonomy" id="258515"/>
    <lineage>
        <taxon>Bacteria</taxon>
        <taxon>Bacillati</taxon>
        <taxon>Bacillota</taxon>
        <taxon>Clostridia</taxon>
        <taxon>Eubacteriales</taxon>
        <taxon>Oscillospiraceae</taxon>
        <taxon>Acetanaerobacterium</taxon>
    </lineage>
</organism>
<keyword evidence="2 4" id="KW-0067">ATP-binding</keyword>
<accession>A0A1H0CX29</accession>
<dbReference type="Pfam" id="PF00005">
    <property type="entry name" value="ABC_tran"/>
    <property type="match status" value="1"/>
</dbReference>
<dbReference type="AlphaFoldDB" id="A0A1H0CX29"/>
<evidence type="ECO:0000313" key="4">
    <source>
        <dbReference type="EMBL" id="SDN62356.1"/>
    </source>
</evidence>
<dbReference type="PANTHER" id="PTHR43582:SF2">
    <property type="entry name" value="LINEARMYCIN RESISTANCE ATP-BINDING PROTEIN LNRL"/>
    <property type="match status" value="1"/>
</dbReference>
<dbReference type="RefSeq" id="WP_092641360.1">
    <property type="nucleotide sequence ID" value="NZ_FNID01000025.1"/>
</dbReference>
<dbReference type="STRING" id="258515.SAMN05192585_12530"/>
<dbReference type="SMART" id="SM00382">
    <property type="entry name" value="AAA"/>
    <property type="match status" value="1"/>
</dbReference>
<proteinExistence type="predicted"/>
<sequence>MDAISVKKLTKTYARGKTALNELSLTVKEGEIFTLLGPNGAGKSTLINTLTTFLAPTSGEVTILGKNLAREQTYVRSQMACVAQRVSIDDHLSLQENMLFQGRLFHMAKADILKRTDTLTEAFGLKEYMKDRVATYSGGIKRRLDIAMSMISFPKILFLDEPTVGLDIESRQILWDAVKRIKNDFGTTVFLTTHYLEEADILSDTICIMKEGHELVQDTPQSLRQYTSQNLIRMSFNKPDMAPKAAKLLQQHPLVRGLRCEEQEVYVQVQNCDRDFMALNRWLSEQNITFSGIETVSPSLEDVFIAITGGTRLESSAS</sequence>
<evidence type="ECO:0000256" key="2">
    <source>
        <dbReference type="ARBA" id="ARBA00022840"/>
    </source>
</evidence>
<dbReference type="Gene3D" id="3.40.50.300">
    <property type="entry name" value="P-loop containing nucleotide triphosphate hydrolases"/>
    <property type="match status" value="1"/>
</dbReference>
<protein>
    <submittedName>
        <fullName evidence="4">ABC-2 type transport system ATP-binding protein</fullName>
    </submittedName>
</protein>
<dbReference type="PANTHER" id="PTHR43582">
    <property type="entry name" value="LINEARMYCIN RESISTANCE ATP-BINDING PROTEIN LNRL"/>
    <property type="match status" value="1"/>
</dbReference>
<dbReference type="InterPro" id="IPR003439">
    <property type="entry name" value="ABC_transporter-like_ATP-bd"/>
</dbReference>
<keyword evidence="5" id="KW-1185">Reference proteome</keyword>
<dbReference type="InterPro" id="IPR027417">
    <property type="entry name" value="P-loop_NTPase"/>
</dbReference>
<dbReference type="OrthoDB" id="9804819at2"/>
<gene>
    <name evidence="4" type="ORF">SAMN05192585_12530</name>
</gene>
<reference evidence="4 5" key="1">
    <citation type="submission" date="2016-10" db="EMBL/GenBank/DDBJ databases">
        <authorList>
            <person name="de Groot N.N."/>
        </authorList>
    </citation>
    <scope>NUCLEOTIDE SEQUENCE [LARGE SCALE GENOMIC DNA]</scope>
    <source>
        <strain evidence="4 5">CGMCC 1.5012</strain>
    </source>
</reference>
<dbReference type="InterPro" id="IPR003593">
    <property type="entry name" value="AAA+_ATPase"/>
</dbReference>
<dbReference type="GO" id="GO:0016887">
    <property type="term" value="F:ATP hydrolysis activity"/>
    <property type="evidence" value="ECO:0007669"/>
    <property type="project" value="InterPro"/>
</dbReference>
<feature type="domain" description="ABC transporter" evidence="3">
    <location>
        <begin position="4"/>
        <end position="236"/>
    </location>
</feature>
<dbReference type="SUPFAM" id="SSF52540">
    <property type="entry name" value="P-loop containing nucleoside triphosphate hydrolases"/>
    <property type="match status" value="1"/>
</dbReference>
<dbReference type="Proteomes" id="UP000199182">
    <property type="component" value="Unassembled WGS sequence"/>
</dbReference>
<dbReference type="GO" id="GO:0005524">
    <property type="term" value="F:ATP binding"/>
    <property type="evidence" value="ECO:0007669"/>
    <property type="project" value="UniProtKB-KW"/>
</dbReference>
<evidence type="ECO:0000256" key="1">
    <source>
        <dbReference type="ARBA" id="ARBA00022741"/>
    </source>
</evidence>